<reference evidence="1 2" key="2">
    <citation type="journal article" date="2009" name="PLoS ONE">
        <title>An integrated genetic and cytogenetic map of the cucumber genome.</title>
        <authorList>
            <person name="Ren Y."/>
            <person name="Zhang Z."/>
            <person name="Liu J."/>
            <person name="Staub J.E."/>
            <person name="Han Y."/>
            <person name="Cheng Z."/>
            <person name="Li X."/>
            <person name="Lu J."/>
            <person name="Miao H."/>
            <person name="Kang H."/>
            <person name="Xie B."/>
            <person name="Gu X."/>
            <person name="Wang X."/>
            <person name="Du Y."/>
            <person name="Jin W."/>
            <person name="Huang S."/>
        </authorList>
    </citation>
    <scope>NUCLEOTIDE SEQUENCE [LARGE SCALE GENOMIC DNA]</scope>
    <source>
        <strain evidence="2">cv. 9930</strain>
    </source>
</reference>
<reference evidence="1 2" key="1">
    <citation type="journal article" date="2009" name="Nat. Genet.">
        <title>The genome of the cucumber, Cucumis sativus L.</title>
        <authorList>
            <person name="Huang S."/>
            <person name="Li R."/>
            <person name="Zhang Z."/>
            <person name="Li L."/>
            <person name="Gu X."/>
            <person name="Fan W."/>
            <person name="Lucas W.J."/>
            <person name="Wang X."/>
            <person name="Xie B."/>
            <person name="Ni P."/>
            <person name="Ren Y."/>
            <person name="Zhu H."/>
            <person name="Li J."/>
            <person name="Lin K."/>
            <person name="Jin W."/>
            <person name="Fei Z."/>
            <person name="Li G."/>
            <person name="Staub J."/>
            <person name="Kilian A."/>
            <person name="van der Vossen E.A."/>
            <person name="Wu Y."/>
            <person name="Guo J."/>
            <person name="He J."/>
            <person name="Jia Z."/>
            <person name="Ren Y."/>
            <person name="Tian G."/>
            <person name="Lu Y."/>
            <person name="Ruan J."/>
            <person name="Qian W."/>
            <person name="Wang M."/>
            <person name="Huang Q."/>
            <person name="Li B."/>
            <person name="Xuan Z."/>
            <person name="Cao J."/>
            <person name="Asan"/>
            <person name="Wu Z."/>
            <person name="Zhang J."/>
            <person name="Cai Q."/>
            <person name="Bai Y."/>
            <person name="Zhao B."/>
            <person name="Han Y."/>
            <person name="Li Y."/>
            <person name="Li X."/>
            <person name="Wang S."/>
            <person name="Shi Q."/>
            <person name="Liu S."/>
            <person name="Cho W.K."/>
            <person name="Kim J.Y."/>
            <person name="Xu Y."/>
            <person name="Heller-Uszynska K."/>
            <person name="Miao H."/>
            <person name="Cheng Z."/>
            <person name="Zhang S."/>
            <person name="Wu J."/>
            <person name="Yang Y."/>
            <person name="Kang H."/>
            <person name="Li M."/>
            <person name="Liang H."/>
            <person name="Ren X."/>
            <person name="Shi Z."/>
            <person name="Wen M."/>
            <person name="Jian M."/>
            <person name="Yang H."/>
            <person name="Zhang G."/>
            <person name="Yang Z."/>
            <person name="Chen R."/>
            <person name="Liu S."/>
            <person name="Li J."/>
            <person name="Ma L."/>
            <person name="Liu H."/>
            <person name="Zhou Y."/>
            <person name="Zhao J."/>
            <person name="Fang X."/>
            <person name="Li G."/>
            <person name="Fang L."/>
            <person name="Li Y."/>
            <person name="Liu D."/>
            <person name="Zheng H."/>
            <person name="Zhang Y."/>
            <person name="Qin N."/>
            <person name="Li Z."/>
            <person name="Yang G."/>
            <person name="Yang S."/>
            <person name="Bolund L."/>
            <person name="Kristiansen K."/>
            <person name="Zheng H."/>
            <person name="Li S."/>
            <person name="Zhang X."/>
            <person name="Yang H."/>
            <person name="Wang J."/>
            <person name="Sun R."/>
            <person name="Zhang B."/>
            <person name="Jiang S."/>
            <person name="Wang J."/>
            <person name="Du Y."/>
            <person name="Li S."/>
        </authorList>
    </citation>
    <scope>NUCLEOTIDE SEQUENCE [LARGE SCALE GENOMIC DNA]</scope>
    <source>
        <strain evidence="2">cv. 9930</strain>
    </source>
</reference>
<name>A0A0A0KV46_CUCSA</name>
<accession>A0A0A0KV46</accession>
<dbReference type="AlphaFoldDB" id="A0A0A0KV46"/>
<dbReference type="Proteomes" id="UP000029981">
    <property type="component" value="Chromosome 4"/>
</dbReference>
<organism evidence="1 2">
    <name type="scientific">Cucumis sativus</name>
    <name type="common">Cucumber</name>
    <dbReference type="NCBI Taxonomy" id="3659"/>
    <lineage>
        <taxon>Eukaryota</taxon>
        <taxon>Viridiplantae</taxon>
        <taxon>Streptophyta</taxon>
        <taxon>Embryophyta</taxon>
        <taxon>Tracheophyta</taxon>
        <taxon>Spermatophyta</taxon>
        <taxon>Magnoliopsida</taxon>
        <taxon>eudicotyledons</taxon>
        <taxon>Gunneridae</taxon>
        <taxon>Pentapetalae</taxon>
        <taxon>rosids</taxon>
        <taxon>fabids</taxon>
        <taxon>Cucurbitales</taxon>
        <taxon>Cucurbitaceae</taxon>
        <taxon>Benincaseae</taxon>
        <taxon>Cucumis</taxon>
    </lineage>
</organism>
<sequence length="69" mass="8486">MDPLRTKILPEFQGVINKSLKHWQFEHSPKQYRSRIRWKPIKFNTIHTYEQEEIDAVRVEWAEFVGRFV</sequence>
<dbReference type="Gramene" id="KGN53465">
    <property type="protein sequence ID" value="KGN53465"/>
    <property type="gene ID" value="Csa_4G056560"/>
</dbReference>
<proteinExistence type="predicted"/>
<evidence type="ECO:0000313" key="2">
    <source>
        <dbReference type="Proteomes" id="UP000029981"/>
    </source>
</evidence>
<reference evidence="1 2" key="4">
    <citation type="journal article" date="2011" name="BMC Genomics">
        <title>RNA-Seq improves annotation of protein-coding genes in the cucumber genome.</title>
        <authorList>
            <person name="Li Z."/>
            <person name="Zhang Z."/>
            <person name="Yan P."/>
            <person name="Huang S."/>
            <person name="Fei Z."/>
            <person name="Lin K."/>
        </authorList>
    </citation>
    <scope>NUCLEOTIDE SEQUENCE [LARGE SCALE GENOMIC DNA]</scope>
    <source>
        <strain evidence="2">cv. 9930</strain>
    </source>
</reference>
<gene>
    <name evidence="1" type="ORF">Csa_4G056560</name>
</gene>
<evidence type="ECO:0000313" key="1">
    <source>
        <dbReference type="EMBL" id="KGN53465.1"/>
    </source>
</evidence>
<dbReference type="EMBL" id="CM002925">
    <property type="protein sequence ID" value="KGN53465.1"/>
    <property type="molecule type" value="Genomic_DNA"/>
</dbReference>
<reference evidence="1 2" key="3">
    <citation type="journal article" date="2010" name="BMC Genomics">
        <title>Transcriptome sequencing and comparative analysis of cucumber flowers with different sex types.</title>
        <authorList>
            <person name="Guo S."/>
            <person name="Zheng Y."/>
            <person name="Joung J.G."/>
            <person name="Liu S."/>
            <person name="Zhang Z."/>
            <person name="Crasta O.R."/>
            <person name="Sobral B.W."/>
            <person name="Xu Y."/>
            <person name="Huang S."/>
            <person name="Fei Z."/>
        </authorList>
    </citation>
    <scope>NUCLEOTIDE SEQUENCE [LARGE SCALE GENOMIC DNA]</scope>
    <source>
        <strain evidence="2">cv. 9930</strain>
    </source>
</reference>
<keyword evidence="2" id="KW-1185">Reference proteome</keyword>
<protein>
    <submittedName>
        <fullName evidence="1">Uncharacterized protein</fullName>
    </submittedName>
</protein>